<dbReference type="PANTHER" id="PTHR43547:SF2">
    <property type="entry name" value="HYBRID SIGNAL TRANSDUCTION HISTIDINE KINASE C"/>
    <property type="match status" value="1"/>
</dbReference>
<dbReference type="InterPro" id="IPR004358">
    <property type="entry name" value="Sig_transdc_His_kin-like_C"/>
</dbReference>
<dbReference type="InterPro" id="IPR000700">
    <property type="entry name" value="PAS-assoc_C"/>
</dbReference>
<dbReference type="PROSITE" id="PS50109">
    <property type="entry name" value="HIS_KIN"/>
    <property type="match status" value="1"/>
</dbReference>
<dbReference type="CDD" id="cd00082">
    <property type="entry name" value="HisKA"/>
    <property type="match status" value="1"/>
</dbReference>
<evidence type="ECO:0000256" key="6">
    <source>
        <dbReference type="ARBA" id="ARBA00022777"/>
    </source>
</evidence>
<evidence type="ECO:0000313" key="13">
    <source>
        <dbReference type="Proteomes" id="UP000054870"/>
    </source>
</evidence>
<dbReference type="SMART" id="SM00448">
    <property type="entry name" value="REC"/>
    <property type="match status" value="1"/>
</dbReference>
<evidence type="ECO:0000256" key="2">
    <source>
        <dbReference type="ARBA" id="ARBA00004429"/>
    </source>
</evidence>
<evidence type="ECO:0000256" key="7">
    <source>
        <dbReference type="PROSITE-ProRule" id="PRU00169"/>
    </source>
</evidence>
<dbReference type="Gene3D" id="1.10.287.130">
    <property type="match status" value="1"/>
</dbReference>
<dbReference type="Gene3D" id="3.40.50.2300">
    <property type="match status" value="1"/>
</dbReference>
<keyword evidence="6 12" id="KW-0418">Kinase</keyword>
<dbReference type="Pfam" id="PF00072">
    <property type="entry name" value="Response_reg"/>
    <property type="match status" value="1"/>
</dbReference>
<evidence type="ECO:0000259" key="9">
    <source>
        <dbReference type="PROSITE" id="PS50110"/>
    </source>
</evidence>
<dbReference type="InterPro" id="IPR001789">
    <property type="entry name" value="Sig_transdc_resp-reg_receiver"/>
</dbReference>
<dbReference type="InterPro" id="IPR000014">
    <property type="entry name" value="PAS"/>
</dbReference>
<evidence type="ECO:0000256" key="3">
    <source>
        <dbReference type="ARBA" id="ARBA00012438"/>
    </source>
</evidence>
<dbReference type="InterPro" id="IPR035965">
    <property type="entry name" value="PAS-like_dom_sf"/>
</dbReference>
<organism evidence="12 13">
    <name type="scientific">Caballeronia catudaia</name>
    <dbReference type="NCBI Taxonomy" id="1777136"/>
    <lineage>
        <taxon>Bacteria</taxon>
        <taxon>Pseudomonadati</taxon>
        <taxon>Pseudomonadota</taxon>
        <taxon>Betaproteobacteria</taxon>
        <taxon>Burkholderiales</taxon>
        <taxon>Burkholderiaceae</taxon>
        <taxon>Caballeronia</taxon>
    </lineage>
</organism>
<accession>A0A158BQH6</accession>
<sequence>MTDIDSPSNWHPGVENNGTRTDDATFRLLVDSVREYAIFRLSETGIVSTWNPGAQRVKGYAADEIIGRHFSVFYTPDQRANGRPEEVLRRALSTGQYSEEGWRVRKDGSLFWASIVVSVIRDGDGRLLGFAKVVRDMTERRRLEELEASSRRMNEFLAMLGHELRNPLAPIRNAVGLLQQQSLPTADILRRTRDIVDRQLAHMTRLVDDLLDAGRITTGKVRVTPAPVSIQEVIDRAMEAVRPKVEAKDQTLDVGLPNEPVIVNGDMTRLIQVIHNLLDNASKYTHAGGLIRLQALHVDWMISISIEDNGRGIAPESLDVVFDLFAQEKDPDASTEEGGLGIGLTLARSLVELHGGRIEVQSPGAGRGTKFTVWLPAYKENPQFASRETRPLGPRTPQIKVLVVDDNHDSADSMEMLLEALGHNALKAYSGAEAIDIAASFRPELVLLDLSMPLVTGYEAIGRLRDVARNDALVVAAVTGFGQAEDRQRTQAAGFDAHLTKPVGLAELESVLVLADDRMRKGVPTRAPE</sequence>
<dbReference type="Pfam" id="PF02518">
    <property type="entry name" value="HATPase_c"/>
    <property type="match status" value="1"/>
</dbReference>
<dbReference type="SUPFAM" id="SSF52172">
    <property type="entry name" value="CheY-like"/>
    <property type="match status" value="1"/>
</dbReference>
<dbReference type="PRINTS" id="PR00344">
    <property type="entry name" value="BCTRLSENSOR"/>
</dbReference>
<feature type="domain" description="PAS" evidence="10">
    <location>
        <begin position="22"/>
        <end position="95"/>
    </location>
</feature>
<evidence type="ECO:0000256" key="4">
    <source>
        <dbReference type="ARBA" id="ARBA00022553"/>
    </source>
</evidence>
<dbReference type="PROSITE" id="PS50113">
    <property type="entry name" value="PAC"/>
    <property type="match status" value="1"/>
</dbReference>
<keyword evidence="13" id="KW-1185">Reference proteome</keyword>
<dbReference type="Gene3D" id="3.30.450.20">
    <property type="entry name" value="PAS domain"/>
    <property type="match status" value="1"/>
</dbReference>
<dbReference type="InterPro" id="IPR001610">
    <property type="entry name" value="PAC"/>
</dbReference>
<dbReference type="CDD" id="cd00130">
    <property type="entry name" value="PAS"/>
    <property type="match status" value="1"/>
</dbReference>
<dbReference type="PROSITE" id="PS50112">
    <property type="entry name" value="PAS"/>
    <property type="match status" value="1"/>
</dbReference>
<dbReference type="InterPro" id="IPR036890">
    <property type="entry name" value="HATPase_C_sf"/>
</dbReference>
<evidence type="ECO:0000256" key="5">
    <source>
        <dbReference type="ARBA" id="ARBA00022679"/>
    </source>
</evidence>
<feature type="domain" description="Histidine kinase" evidence="8">
    <location>
        <begin position="159"/>
        <end position="379"/>
    </location>
</feature>
<dbReference type="Pfam" id="PF00512">
    <property type="entry name" value="HisKA"/>
    <property type="match status" value="1"/>
</dbReference>
<dbReference type="EMBL" id="FCOF02000017">
    <property type="protein sequence ID" value="SAK72348.1"/>
    <property type="molecule type" value="Genomic_DNA"/>
</dbReference>
<evidence type="ECO:0000259" key="8">
    <source>
        <dbReference type="PROSITE" id="PS50109"/>
    </source>
</evidence>
<protein>
    <recommendedName>
        <fullName evidence="3">histidine kinase</fullName>
        <ecNumber evidence="3">2.7.13.3</ecNumber>
    </recommendedName>
</protein>
<dbReference type="InterPro" id="IPR003594">
    <property type="entry name" value="HATPase_dom"/>
</dbReference>
<dbReference type="Proteomes" id="UP000054870">
    <property type="component" value="Unassembled WGS sequence"/>
</dbReference>
<dbReference type="InterPro" id="IPR036097">
    <property type="entry name" value="HisK_dim/P_sf"/>
</dbReference>
<keyword evidence="5" id="KW-0808">Transferase</keyword>
<reference evidence="12" key="1">
    <citation type="submission" date="2016-01" db="EMBL/GenBank/DDBJ databases">
        <authorList>
            <person name="Peeters C."/>
        </authorList>
    </citation>
    <scope>NUCLEOTIDE SEQUENCE [LARGE SCALE GENOMIC DNA]</scope>
    <source>
        <strain evidence="12">LMG 29318</strain>
    </source>
</reference>
<evidence type="ECO:0000313" key="12">
    <source>
        <dbReference type="EMBL" id="SAK72348.1"/>
    </source>
</evidence>
<comment type="caution">
    <text evidence="12">The sequence shown here is derived from an EMBL/GenBank/DDBJ whole genome shotgun (WGS) entry which is preliminary data.</text>
</comment>
<dbReference type="SMART" id="SM00091">
    <property type="entry name" value="PAS"/>
    <property type="match status" value="1"/>
</dbReference>
<dbReference type="NCBIfam" id="TIGR00229">
    <property type="entry name" value="sensory_box"/>
    <property type="match status" value="1"/>
</dbReference>
<dbReference type="SMART" id="SM00388">
    <property type="entry name" value="HisKA"/>
    <property type="match status" value="1"/>
</dbReference>
<feature type="modified residue" description="4-aspartylphosphate" evidence="7">
    <location>
        <position position="449"/>
    </location>
</feature>
<dbReference type="Pfam" id="PF13426">
    <property type="entry name" value="PAS_9"/>
    <property type="match status" value="1"/>
</dbReference>
<proteinExistence type="predicted"/>
<dbReference type="PANTHER" id="PTHR43547">
    <property type="entry name" value="TWO-COMPONENT HISTIDINE KINASE"/>
    <property type="match status" value="1"/>
</dbReference>
<dbReference type="EC" id="2.7.13.3" evidence="3"/>
<dbReference type="InterPro" id="IPR003661">
    <property type="entry name" value="HisK_dim/P_dom"/>
</dbReference>
<evidence type="ECO:0000259" key="10">
    <source>
        <dbReference type="PROSITE" id="PS50112"/>
    </source>
</evidence>
<dbReference type="SMART" id="SM00086">
    <property type="entry name" value="PAC"/>
    <property type="match status" value="1"/>
</dbReference>
<name>A0A158BQH6_9BURK</name>
<dbReference type="AlphaFoldDB" id="A0A158BQH6"/>
<dbReference type="PROSITE" id="PS50110">
    <property type="entry name" value="RESPONSE_REGULATORY"/>
    <property type="match status" value="1"/>
</dbReference>
<dbReference type="GO" id="GO:0000155">
    <property type="term" value="F:phosphorelay sensor kinase activity"/>
    <property type="evidence" value="ECO:0007669"/>
    <property type="project" value="InterPro"/>
</dbReference>
<dbReference type="SUPFAM" id="SSF55874">
    <property type="entry name" value="ATPase domain of HSP90 chaperone/DNA topoisomerase II/histidine kinase"/>
    <property type="match status" value="1"/>
</dbReference>
<dbReference type="InterPro" id="IPR011006">
    <property type="entry name" value="CheY-like_superfamily"/>
</dbReference>
<gene>
    <name evidence="12" type="ORF">AWB75_03869</name>
</gene>
<dbReference type="CDD" id="cd00075">
    <property type="entry name" value="HATPase"/>
    <property type="match status" value="1"/>
</dbReference>
<feature type="domain" description="PAC" evidence="11">
    <location>
        <begin position="97"/>
        <end position="149"/>
    </location>
</feature>
<dbReference type="SMART" id="SM00387">
    <property type="entry name" value="HATPase_c"/>
    <property type="match status" value="1"/>
</dbReference>
<comment type="catalytic activity">
    <reaction evidence="1">
        <text>ATP + protein L-histidine = ADP + protein N-phospho-L-histidine.</text>
        <dbReference type="EC" id="2.7.13.3"/>
    </reaction>
</comment>
<keyword evidence="4 7" id="KW-0597">Phosphoprotein</keyword>
<dbReference type="GO" id="GO:0005886">
    <property type="term" value="C:plasma membrane"/>
    <property type="evidence" value="ECO:0007669"/>
    <property type="project" value="UniProtKB-SubCell"/>
</dbReference>
<evidence type="ECO:0000256" key="1">
    <source>
        <dbReference type="ARBA" id="ARBA00000085"/>
    </source>
</evidence>
<dbReference type="CDD" id="cd17580">
    <property type="entry name" value="REC_2_DhkD-like"/>
    <property type="match status" value="1"/>
</dbReference>
<dbReference type="Gene3D" id="3.30.565.10">
    <property type="entry name" value="Histidine kinase-like ATPase, C-terminal domain"/>
    <property type="match status" value="1"/>
</dbReference>
<dbReference type="SUPFAM" id="SSF55785">
    <property type="entry name" value="PYP-like sensor domain (PAS domain)"/>
    <property type="match status" value="1"/>
</dbReference>
<evidence type="ECO:0000259" key="11">
    <source>
        <dbReference type="PROSITE" id="PS50113"/>
    </source>
</evidence>
<feature type="domain" description="Response regulatory" evidence="9">
    <location>
        <begin position="400"/>
        <end position="516"/>
    </location>
</feature>
<dbReference type="InterPro" id="IPR005467">
    <property type="entry name" value="His_kinase_dom"/>
</dbReference>
<dbReference type="FunFam" id="3.30.565.10:FF:000006">
    <property type="entry name" value="Sensor histidine kinase WalK"/>
    <property type="match status" value="1"/>
</dbReference>
<comment type="subcellular location">
    <subcellularLocation>
        <location evidence="2">Cell inner membrane</location>
        <topology evidence="2">Multi-pass membrane protein</topology>
    </subcellularLocation>
</comment>
<dbReference type="SUPFAM" id="SSF47384">
    <property type="entry name" value="Homodimeric domain of signal transducing histidine kinase"/>
    <property type="match status" value="1"/>
</dbReference>